<keyword evidence="3" id="KW-0229">DNA integration</keyword>
<gene>
    <name evidence="9" type="ORF">DXB12_02940</name>
</gene>
<proteinExistence type="inferred from homology"/>
<dbReference type="InterPro" id="IPR002104">
    <property type="entry name" value="Integrase_catalytic"/>
</dbReference>
<dbReference type="Pfam" id="PF00589">
    <property type="entry name" value="Phage_integrase"/>
    <property type="match status" value="1"/>
</dbReference>
<protein>
    <submittedName>
        <fullName evidence="9">Site-specific integrase</fullName>
    </submittedName>
</protein>
<dbReference type="AlphaFoldDB" id="A0A3E5GVQ5"/>
<dbReference type="Gene3D" id="1.10.150.130">
    <property type="match status" value="1"/>
</dbReference>
<comment type="caution">
    <text evidence="9">The sequence shown here is derived from an EMBL/GenBank/DDBJ whole genome shotgun (WGS) entry which is preliminary data.</text>
</comment>
<dbReference type="InterPro" id="IPR004107">
    <property type="entry name" value="Integrase_SAM-like_N"/>
</dbReference>
<dbReference type="InterPro" id="IPR013762">
    <property type="entry name" value="Integrase-like_cat_sf"/>
</dbReference>
<dbReference type="PROSITE" id="PS51898">
    <property type="entry name" value="TYR_RECOMBINASE"/>
    <property type="match status" value="1"/>
</dbReference>
<dbReference type="EMBL" id="QSVQ01000002">
    <property type="protein sequence ID" value="RGO54071.1"/>
    <property type="molecule type" value="Genomic_DNA"/>
</dbReference>
<dbReference type="GO" id="GO:0006310">
    <property type="term" value="P:DNA recombination"/>
    <property type="evidence" value="ECO:0007669"/>
    <property type="project" value="UniProtKB-KW"/>
</dbReference>
<evidence type="ECO:0000256" key="4">
    <source>
        <dbReference type="ARBA" id="ARBA00023125"/>
    </source>
</evidence>
<evidence type="ECO:0000259" key="8">
    <source>
        <dbReference type="PROSITE" id="PS51900"/>
    </source>
</evidence>
<evidence type="ECO:0000256" key="1">
    <source>
        <dbReference type="ARBA" id="ARBA00003283"/>
    </source>
</evidence>
<sequence>MTKNTQFKTLLNTWLNQKKPMITPSTHASFTLIAENHLIPYFGKRKIGSITEADIQSYITYLHNSGRLDNTGGLTVKTIRDVILVLRLAMEYAYKERAIPLLNWDLIEYPKELGVKKVNSLSKDQEQTLIQCIYMDLNRKTAGILIALFTGVRIGELCGLQMKDISLTDKTININKTVQRIYDKRKQSSYLHIGPPKTKTSARTIPVPSLLMNIIKKFYTENPNHYFLTGKTKPTEPRTYRQFFARFLKRNGLQKVKFHEIRHTFAVRAIEIPEFDIKSLSEILGHKNVSFTLNVYGSANLQQKVKCMNLLNELL</sequence>
<evidence type="ECO:0000256" key="6">
    <source>
        <dbReference type="PROSITE-ProRule" id="PRU01248"/>
    </source>
</evidence>
<dbReference type="PANTHER" id="PTHR30349">
    <property type="entry name" value="PHAGE INTEGRASE-RELATED"/>
    <property type="match status" value="1"/>
</dbReference>
<feature type="domain" description="Tyr recombinase" evidence="7">
    <location>
        <begin position="116"/>
        <end position="309"/>
    </location>
</feature>
<evidence type="ECO:0000256" key="2">
    <source>
        <dbReference type="ARBA" id="ARBA00008857"/>
    </source>
</evidence>
<dbReference type="InterPro" id="IPR011010">
    <property type="entry name" value="DNA_brk_join_enz"/>
</dbReference>
<keyword evidence="4 6" id="KW-0238">DNA-binding</keyword>
<dbReference type="PANTHER" id="PTHR30349:SF41">
    <property type="entry name" value="INTEGRASE_RECOMBINASE PROTEIN MJ0367-RELATED"/>
    <property type="match status" value="1"/>
</dbReference>
<dbReference type="PROSITE" id="PS51900">
    <property type="entry name" value="CB"/>
    <property type="match status" value="1"/>
</dbReference>
<feature type="domain" description="Core-binding (CB)" evidence="8">
    <location>
        <begin position="5"/>
        <end position="94"/>
    </location>
</feature>
<keyword evidence="5" id="KW-0233">DNA recombination</keyword>
<comment type="similarity">
    <text evidence="2">Belongs to the 'phage' integrase family.</text>
</comment>
<dbReference type="GO" id="GO:0003677">
    <property type="term" value="F:DNA binding"/>
    <property type="evidence" value="ECO:0007669"/>
    <property type="project" value="UniProtKB-UniRule"/>
</dbReference>
<dbReference type="InterPro" id="IPR050090">
    <property type="entry name" value="Tyrosine_recombinase_XerCD"/>
</dbReference>
<name>A0A3E5GVQ5_9FIRM</name>
<dbReference type="Pfam" id="PF14659">
    <property type="entry name" value="Phage_int_SAM_3"/>
    <property type="match status" value="1"/>
</dbReference>
<dbReference type="GO" id="GO:0015074">
    <property type="term" value="P:DNA integration"/>
    <property type="evidence" value="ECO:0007669"/>
    <property type="project" value="UniProtKB-KW"/>
</dbReference>
<dbReference type="InterPro" id="IPR044068">
    <property type="entry name" value="CB"/>
</dbReference>
<dbReference type="Proteomes" id="UP000261055">
    <property type="component" value="Unassembled WGS sequence"/>
</dbReference>
<dbReference type="Gene3D" id="1.10.443.10">
    <property type="entry name" value="Intergrase catalytic core"/>
    <property type="match status" value="1"/>
</dbReference>
<evidence type="ECO:0000313" key="10">
    <source>
        <dbReference type="Proteomes" id="UP000261055"/>
    </source>
</evidence>
<dbReference type="InterPro" id="IPR010998">
    <property type="entry name" value="Integrase_recombinase_N"/>
</dbReference>
<evidence type="ECO:0000259" key="7">
    <source>
        <dbReference type="PROSITE" id="PS51898"/>
    </source>
</evidence>
<accession>A0A3E5GVQ5</accession>
<dbReference type="RefSeq" id="WP_044944828.1">
    <property type="nucleotide sequence ID" value="NZ_QSVQ01000002.1"/>
</dbReference>
<dbReference type="CDD" id="cd01189">
    <property type="entry name" value="INT_ICEBs1_C_like"/>
    <property type="match status" value="1"/>
</dbReference>
<evidence type="ECO:0000313" key="9">
    <source>
        <dbReference type="EMBL" id="RGO54071.1"/>
    </source>
</evidence>
<evidence type="ECO:0000256" key="3">
    <source>
        <dbReference type="ARBA" id="ARBA00022908"/>
    </source>
</evidence>
<evidence type="ECO:0000256" key="5">
    <source>
        <dbReference type="ARBA" id="ARBA00023172"/>
    </source>
</evidence>
<reference evidence="9 10" key="1">
    <citation type="submission" date="2018-08" db="EMBL/GenBank/DDBJ databases">
        <title>A genome reference for cultivated species of the human gut microbiota.</title>
        <authorList>
            <person name="Zou Y."/>
            <person name="Xue W."/>
            <person name="Luo G."/>
        </authorList>
    </citation>
    <scope>NUCLEOTIDE SEQUENCE [LARGE SCALE GENOMIC DNA]</scope>
    <source>
        <strain evidence="9 10">OM02-12</strain>
    </source>
</reference>
<keyword evidence="10" id="KW-1185">Reference proteome</keyword>
<comment type="function">
    <text evidence="1">Site-specific tyrosine recombinase, which acts by catalyzing the cutting and rejoining of the recombining DNA molecules.</text>
</comment>
<dbReference type="SUPFAM" id="SSF56349">
    <property type="entry name" value="DNA breaking-rejoining enzymes"/>
    <property type="match status" value="1"/>
</dbReference>
<organism evidence="9 10">
    <name type="scientific">Dorea formicigenerans</name>
    <dbReference type="NCBI Taxonomy" id="39486"/>
    <lineage>
        <taxon>Bacteria</taxon>
        <taxon>Bacillati</taxon>
        <taxon>Bacillota</taxon>
        <taxon>Clostridia</taxon>
        <taxon>Lachnospirales</taxon>
        <taxon>Lachnospiraceae</taxon>
        <taxon>Dorea</taxon>
    </lineage>
</organism>